<dbReference type="Proteomes" id="UP001594351">
    <property type="component" value="Unassembled WGS sequence"/>
</dbReference>
<accession>A0ABV6Z5L9</accession>
<keyword evidence="9" id="KW-1185">Reference proteome</keyword>
<dbReference type="Pfam" id="PF06305">
    <property type="entry name" value="LapA_dom"/>
    <property type="match status" value="1"/>
</dbReference>
<keyword evidence="1" id="KW-1003">Cell membrane</keyword>
<evidence type="ECO:0000256" key="2">
    <source>
        <dbReference type="ARBA" id="ARBA00022692"/>
    </source>
</evidence>
<dbReference type="InterPro" id="IPR010445">
    <property type="entry name" value="LapA_dom"/>
</dbReference>
<feature type="transmembrane region" description="Helical" evidence="6">
    <location>
        <begin position="7"/>
        <end position="25"/>
    </location>
</feature>
<name>A0ABV6Z5L9_UNCC1</name>
<evidence type="ECO:0000256" key="4">
    <source>
        <dbReference type="ARBA" id="ARBA00023136"/>
    </source>
</evidence>
<evidence type="ECO:0000313" key="9">
    <source>
        <dbReference type="Proteomes" id="UP001594351"/>
    </source>
</evidence>
<dbReference type="EMBL" id="JBHPBY010000587">
    <property type="protein sequence ID" value="MFC1853733.1"/>
    <property type="molecule type" value="Genomic_DNA"/>
</dbReference>
<organism evidence="8 9">
    <name type="scientific">candidate division CSSED10-310 bacterium</name>
    <dbReference type="NCBI Taxonomy" id="2855610"/>
    <lineage>
        <taxon>Bacteria</taxon>
        <taxon>Bacteria division CSSED10-310</taxon>
    </lineage>
</organism>
<comment type="caution">
    <text evidence="8">The sequence shown here is derived from an EMBL/GenBank/DDBJ whole genome shotgun (WGS) entry which is preliminary data.</text>
</comment>
<gene>
    <name evidence="8" type="ORF">ACFL27_26415</name>
</gene>
<evidence type="ECO:0000259" key="7">
    <source>
        <dbReference type="Pfam" id="PF06305"/>
    </source>
</evidence>
<sequence length="142" mass="16362">MKLIKFFKFLVAMIFIFIIILFGTANDEKVSLNFRGDKPLWGYDEVEQEPAVTPEGTTVYQKPLKVPHKVSLWKIMFSCFFLGFLVAFLISFQDSLTIRSRLKRSKKMLTKAEQELESLKQVTIPEPSPPAMIDEPDKKTSL</sequence>
<evidence type="ECO:0000313" key="8">
    <source>
        <dbReference type="EMBL" id="MFC1853733.1"/>
    </source>
</evidence>
<proteinExistence type="predicted"/>
<evidence type="ECO:0000256" key="6">
    <source>
        <dbReference type="SAM" id="Phobius"/>
    </source>
</evidence>
<feature type="transmembrane region" description="Helical" evidence="6">
    <location>
        <begin position="75"/>
        <end position="98"/>
    </location>
</feature>
<evidence type="ECO:0000256" key="3">
    <source>
        <dbReference type="ARBA" id="ARBA00022989"/>
    </source>
</evidence>
<evidence type="ECO:0000256" key="1">
    <source>
        <dbReference type="ARBA" id="ARBA00022475"/>
    </source>
</evidence>
<keyword evidence="4 6" id="KW-0472">Membrane</keyword>
<keyword evidence="2 6" id="KW-0812">Transmembrane</keyword>
<feature type="domain" description="Lipopolysaccharide assembly protein A" evidence="7">
    <location>
        <begin position="69"/>
        <end position="117"/>
    </location>
</feature>
<keyword evidence="3 6" id="KW-1133">Transmembrane helix</keyword>
<reference evidence="8 9" key="1">
    <citation type="submission" date="2024-09" db="EMBL/GenBank/DDBJ databases">
        <title>Laminarin stimulates single cell rates of sulfate reduction while oxygen inhibits transcriptomic activity in coastal marine sediment.</title>
        <authorList>
            <person name="Lindsay M."/>
            <person name="Orcutt B."/>
            <person name="Emerson D."/>
            <person name="Stepanauskas R."/>
            <person name="D'Angelo T."/>
        </authorList>
    </citation>
    <scope>NUCLEOTIDE SEQUENCE [LARGE SCALE GENOMIC DNA]</scope>
    <source>
        <strain evidence="8">SAG AM-311-K15</strain>
    </source>
</reference>
<evidence type="ECO:0000256" key="5">
    <source>
        <dbReference type="SAM" id="MobiDB-lite"/>
    </source>
</evidence>
<feature type="region of interest" description="Disordered" evidence="5">
    <location>
        <begin position="119"/>
        <end position="142"/>
    </location>
</feature>
<protein>
    <submittedName>
        <fullName evidence="8">LapA family protein</fullName>
    </submittedName>
</protein>